<feature type="domain" description="Exportin-7/Ran-binding protein 17 TPR repeats" evidence="8">
    <location>
        <begin position="53"/>
        <end position="288"/>
    </location>
</feature>
<keyword evidence="6" id="KW-0653">Protein transport</keyword>
<name>A0A087TXV3_STEMI</name>
<dbReference type="SUPFAM" id="SSF48371">
    <property type="entry name" value="ARM repeat"/>
    <property type="match status" value="1"/>
</dbReference>
<accession>A0A087TXV3</accession>
<feature type="non-terminal residue" evidence="9">
    <location>
        <position position="330"/>
    </location>
</feature>
<dbReference type="Proteomes" id="UP000054359">
    <property type="component" value="Unassembled WGS sequence"/>
</dbReference>
<reference evidence="9 10" key="1">
    <citation type="submission" date="2013-11" db="EMBL/GenBank/DDBJ databases">
        <title>Genome sequencing of Stegodyphus mimosarum.</title>
        <authorList>
            <person name="Bechsgaard J."/>
        </authorList>
    </citation>
    <scope>NUCLEOTIDE SEQUENCE [LARGE SCALE GENOMIC DNA]</scope>
</reference>
<gene>
    <name evidence="9" type="ORF">X975_26182</name>
</gene>
<evidence type="ECO:0000313" key="9">
    <source>
        <dbReference type="EMBL" id="KFM69942.1"/>
    </source>
</evidence>
<dbReference type="OMA" id="TICAYAS"/>
<evidence type="ECO:0000256" key="1">
    <source>
        <dbReference type="ARBA" id="ARBA00004123"/>
    </source>
</evidence>
<dbReference type="Pfam" id="PF25795">
    <property type="entry name" value="TPR_XPO7"/>
    <property type="match status" value="1"/>
</dbReference>
<protein>
    <submittedName>
        <fullName evidence="9">Exportin-7</fullName>
    </submittedName>
</protein>
<dbReference type="InterPro" id="IPR057947">
    <property type="entry name" value="TPR_XPO7/RBP17"/>
</dbReference>
<keyword evidence="5" id="KW-0963">Cytoplasm</keyword>
<dbReference type="PANTHER" id="PTHR12596">
    <property type="entry name" value="EXPORTIN 4,7-RELATED"/>
    <property type="match status" value="1"/>
</dbReference>
<dbReference type="OrthoDB" id="244158at2759"/>
<proteinExistence type="inferred from homology"/>
<dbReference type="GO" id="GO:0005049">
    <property type="term" value="F:nuclear export signal receptor activity"/>
    <property type="evidence" value="ECO:0007669"/>
    <property type="project" value="InterPro"/>
</dbReference>
<dbReference type="InterPro" id="IPR016024">
    <property type="entry name" value="ARM-type_fold"/>
</dbReference>
<sequence length="330" mass="38023">MWQFAPNSIHYLLSLWQRMVASVPYVKASEPHLLETYTPEVTHAFITSRLESVAVVLRDGLEDPLEDLGMVQQQLDQMSIIGRCEYEKTCTLLVQLFDQTAQRYQELINNVPASQVDVAIQEGQLTWLVYIIAAAIGGRVSFNTADEYDTMDGELICRVLQLMNLTDNRISQGGCEKLELAMIYFFEQFRKIYVGDQIQRTSKVYKRLSEVLGVADEAMVLSVFIRKILTNLKYWSRSEQIINRTLQLLSDLSVGYTSVRKLVKLEEVQFMLHNHTSEHFPFLGSAMQLSDMRCRSVFYTALGRLLLINLGEDEDKFEQFMMPLTGKHEY</sequence>
<dbReference type="EMBL" id="KK117249">
    <property type="protein sequence ID" value="KFM69942.1"/>
    <property type="molecule type" value="Genomic_DNA"/>
</dbReference>
<dbReference type="STRING" id="407821.A0A087TXV3"/>
<evidence type="ECO:0000256" key="3">
    <source>
        <dbReference type="ARBA" id="ARBA00009466"/>
    </source>
</evidence>
<keyword evidence="4" id="KW-0813">Transport</keyword>
<evidence type="ECO:0000256" key="6">
    <source>
        <dbReference type="ARBA" id="ARBA00022927"/>
    </source>
</evidence>
<dbReference type="GO" id="GO:0005737">
    <property type="term" value="C:cytoplasm"/>
    <property type="evidence" value="ECO:0007669"/>
    <property type="project" value="UniProtKB-SubCell"/>
</dbReference>
<dbReference type="GO" id="GO:0005643">
    <property type="term" value="C:nuclear pore"/>
    <property type="evidence" value="ECO:0007669"/>
    <property type="project" value="TreeGrafter"/>
</dbReference>
<comment type="similarity">
    <text evidence="3">Belongs to the exportin family.</text>
</comment>
<dbReference type="PANTHER" id="PTHR12596:SF2">
    <property type="entry name" value="EXPORTIN-7 ISOFORM X1"/>
    <property type="match status" value="1"/>
</dbReference>
<evidence type="ECO:0000259" key="8">
    <source>
        <dbReference type="Pfam" id="PF25795"/>
    </source>
</evidence>
<evidence type="ECO:0000313" key="10">
    <source>
        <dbReference type="Proteomes" id="UP000054359"/>
    </source>
</evidence>
<dbReference type="AlphaFoldDB" id="A0A087TXV3"/>
<keyword evidence="10" id="KW-1185">Reference proteome</keyword>
<evidence type="ECO:0000256" key="2">
    <source>
        <dbReference type="ARBA" id="ARBA00004496"/>
    </source>
</evidence>
<evidence type="ECO:0000256" key="5">
    <source>
        <dbReference type="ARBA" id="ARBA00022490"/>
    </source>
</evidence>
<evidence type="ECO:0000256" key="7">
    <source>
        <dbReference type="ARBA" id="ARBA00023242"/>
    </source>
</evidence>
<dbReference type="InterPro" id="IPR044189">
    <property type="entry name" value="XPO4/7-like"/>
</dbReference>
<comment type="subcellular location">
    <subcellularLocation>
        <location evidence="2">Cytoplasm</location>
    </subcellularLocation>
    <subcellularLocation>
        <location evidence="1">Nucleus</location>
    </subcellularLocation>
</comment>
<dbReference type="GO" id="GO:0006611">
    <property type="term" value="P:protein export from nucleus"/>
    <property type="evidence" value="ECO:0007669"/>
    <property type="project" value="TreeGrafter"/>
</dbReference>
<evidence type="ECO:0000256" key="4">
    <source>
        <dbReference type="ARBA" id="ARBA00022448"/>
    </source>
</evidence>
<keyword evidence="7" id="KW-0539">Nucleus</keyword>
<organism evidence="9 10">
    <name type="scientific">Stegodyphus mimosarum</name>
    <name type="common">African social velvet spider</name>
    <dbReference type="NCBI Taxonomy" id="407821"/>
    <lineage>
        <taxon>Eukaryota</taxon>
        <taxon>Metazoa</taxon>
        <taxon>Ecdysozoa</taxon>
        <taxon>Arthropoda</taxon>
        <taxon>Chelicerata</taxon>
        <taxon>Arachnida</taxon>
        <taxon>Araneae</taxon>
        <taxon>Araneomorphae</taxon>
        <taxon>Entelegynae</taxon>
        <taxon>Eresoidea</taxon>
        <taxon>Eresidae</taxon>
        <taxon>Stegodyphus</taxon>
    </lineage>
</organism>